<dbReference type="Gene3D" id="2.60.210.10">
    <property type="entry name" value="Apoptosis, Tumor Necrosis Factor Receptor Associated Protein 2, Chain A"/>
    <property type="match status" value="1"/>
</dbReference>
<dbReference type="Proteomes" id="UP001165289">
    <property type="component" value="Unassembled WGS sequence"/>
</dbReference>
<dbReference type="PANTHER" id="PTHR10131:SF94">
    <property type="entry name" value="TNF RECEPTOR-ASSOCIATED FACTOR 4"/>
    <property type="match status" value="1"/>
</dbReference>
<dbReference type="PROSITE" id="PS50144">
    <property type="entry name" value="MATH"/>
    <property type="match status" value="1"/>
</dbReference>
<evidence type="ECO:0000259" key="1">
    <source>
        <dbReference type="PROSITE" id="PS50144"/>
    </source>
</evidence>
<gene>
    <name evidence="2" type="ORF">LOD99_763</name>
</gene>
<accession>A0AAV7JZL4</accession>
<dbReference type="SUPFAM" id="SSF49599">
    <property type="entry name" value="TRAF domain-like"/>
    <property type="match status" value="2"/>
</dbReference>
<feature type="domain" description="MATH" evidence="1">
    <location>
        <begin position="199"/>
        <end position="335"/>
    </location>
</feature>
<dbReference type="InterPro" id="IPR002083">
    <property type="entry name" value="MATH/TRAF_dom"/>
</dbReference>
<organism evidence="2 3">
    <name type="scientific">Oopsacas minuta</name>
    <dbReference type="NCBI Taxonomy" id="111878"/>
    <lineage>
        <taxon>Eukaryota</taxon>
        <taxon>Metazoa</taxon>
        <taxon>Porifera</taxon>
        <taxon>Hexactinellida</taxon>
        <taxon>Hexasterophora</taxon>
        <taxon>Lyssacinosida</taxon>
        <taxon>Leucopsacidae</taxon>
        <taxon>Oopsacas</taxon>
    </lineage>
</organism>
<dbReference type="InterPro" id="IPR008974">
    <property type="entry name" value="TRAF-like"/>
</dbReference>
<dbReference type="InterPro" id="IPR013083">
    <property type="entry name" value="Znf_RING/FYVE/PHD"/>
</dbReference>
<protein>
    <recommendedName>
        <fullName evidence="1">MATH domain-containing protein</fullName>
    </recommendedName>
</protein>
<evidence type="ECO:0000313" key="2">
    <source>
        <dbReference type="EMBL" id="KAI6654366.1"/>
    </source>
</evidence>
<dbReference type="Gene3D" id="3.30.40.10">
    <property type="entry name" value="Zinc/RING finger domain, C3HC4 (zinc finger)"/>
    <property type="match status" value="1"/>
</dbReference>
<evidence type="ECO:0000313" key="3">
    <source>
        <dbReference type="Proteomes" id="UP001165289"/>
    </source>
</evidence>
<reference evidence="2 3" key="1">
    <citation type="journal article" date="2023" name="BMC Biol.">
        <title>The compact genome of the sponge Oopsacas minuta (Hexactinellida) is lacking key metazoan core genes.</title>
        <authorList>
            <person name="Santini S."/>
            <person name="Schenkelaars Q."/>
            <person name="Jourda C."/>
            <person name="Duchesne M."/>
            <person name="Belahbib H."/>
            <person name="Rocher C."/>
            <person name="Selva M."/>
            <person name="Riesgo A."/>
            <person name="Vervoort M."/>
            <person name="Leys S.P."/>
            <person name="Kodjabachian L."/>
            <person name="Le Bivic A."/>
            <person name="Borchiellini C."/>
            <person name="Claverie J.M."/>
            <person name="Renard E."/>
        </authorList>
    </citation>
    <scope>NUCLEOTIDE SEQUENCE [LARGE SCALE GENOMIC DNA]</scope>
    <source>
        <strain evidence="2">SPO-2</strain>
    </source>
</reference>
<dbReference type="EMBL" id="JAKMXF010000222">
    <property type="protein sequence ID" value="KAI6654366.1"/>
    <property type="molecule type" value="Genomic_DNA"/>
</dbReference>
<dbReference type="Pfam" id="PF22486">
    <property type="entry name" value="MATH_2"/>
    <property type="match status" value="1"/>
</dbReference>
<proteinExistence type="predicted"/>
<name>A0AAV7JZL4_9METZ</name>
<comment type="caution">
    <text evidence="2">The sequence shown here is derived from an EMBL/GenBank/DDBJ whole genome shotgun (WGS) entry which is preliminary data.</text>
</comment>
<dbReference type="PANTHER" id="PTHR10131">
    <property type="entry name" value="TNF RECEPTOR ASSOCIATED FACTOR"/>
    <property type="match status" value="1"/>
</dbReference>
<keyword evidence="3" id="KW-1185">Reference proteome</keyword>
<sequence>MARAIEESVLDFILVKNTRNGQNGGFKMTLVDRELTTLEKDIIVCSACTGILREPVLIGNNFKCKSCLEPDEDGRASELRFDLTDKLKINCPFMKEGCVWKGSIANIIDHKRHCQFFLKRFPNCPEMDTECSFKQYGCEVVKQRKYMDKHEQDFQNKHLKLVVEHIKNTDDTLAKLSSELGRLKIEMNSKFKQAEKDMKYTFGGIIFELPGIKDKMKTNQSYKTMEFYVGLYKFQGTIYPNYNNDKNLGIFIQIVRGKFDEDIIWPFSGKISITLLNKVNEDNSISKNFITEGESAFKKFFHESTAIGINKFATHDTISKNEYSGGDSIKIKILIQFDAH</sequence>
<dbReference type="AlphaFoldDB" id="A0AAV7JZL4"/>